<keyword evidence="2" id="KW-1185">Reference proteome</keyword>
<dbReference type="InterPro" id="IPR043519">
    <property type="entry name" value="NT_sf"/>
</dbReference>
<evidence type="ECO:0000313" key="1">
    <source>
        <dbReference type="EMBL" id="PBK88112.1"/>
    </source>
</evidence>
<dbReference type="AlphaFoldDB" id="A0A2H3D9L3"/>
<organism evidence="1 2">
    <name type="scientific">Armillaria gallica</name>
    <name type="common">Bulbous honey fungus</name>
    <name type="synonym">Armillaria bulbosa</name>
    <dbReference type="NCBI Taxonomy" id="47427"/>
    <lineage>
        <taxon>Eukaryota</taxon>
        <taxon>Fungi</taxon>
        <taxon>Dikarya</taxon>
        <taxon>Basidiomycota</taxon>
        <taxon>Agaricomycotina</taxon>
        <taxon>Agaricomycetes</taxon>
        <taxon>Agaricomycetidae</taxon>
        <taxon>Agaricales</taxon>
        <taxon>Marasmiineae</taxon>
        <taxon>Physalacriaceae</taxon>
        <taxon>Armillaria</taxon>
    </lineage>
</organism>
<dbReference type="Gene3D" id="3.30.460.40">
    <property type="match status" value="1"/>
</dbReference>
<dbReference type="OrthoDB" id="3133286at2759"/>
<proteinExistence type="predicted"/>
<gene>
    <name evidence="1" type="ORF">ARMGADRAFT_937965</name>
</gene>
<protein>
    <submittedName>
        <fullName evidence="1">Uncharacterized protein</fullName>
    </submittedName>
</protein>
<dbReference type="InParanoid" id="A0A2H3D9L3"/>
<dbReference type="Proteomes" id="UP000217790">
    <property type="component" value="Unassembled WGS sequence"/>
</dbReference>
<name>A0A2H3D9L3_ARMGA</name>
<accession>A0A2H3D9L3</accession>
<dbReference type="OMA" id="IWDLTHA"/>
<dbReference type="SUPFAM" id="SSF81301">
    <property type="entry name" value="Nucleotidyltransferase"/>
    <property type="match status" value="1"/>
</dbReference>
<dbReference type="EMBL" id="KZ293675">
    <property type="protein sequence ID" value="PBK88112.1"/>
    <property type="molecule type" value="Genomic_DNA"/>
</dbReference>
<reference evidence="2" key="1">
    <citation type="journal article" date="2017" name="Nat. Ecol. Evol.">
        <title>Genome expansion and lineage-specific genetic innovations in the forest pathogenic fungi Armillaria.</title>
        <authorList>
            <person name="Sipos G."/>
            <person name="Prasanna A.N."/>
            <person name="Walter M.C."/>
            <person name="O'Connor E."/>
            <person name="Balint B."/>
            <person name="Krizsan K."/>
            <person name="Kiss B."/>
            <person name="Hess J."/>
            <person name="Varga T."/>
            <person name="Slot J."/>
            <person name="Riley R."/>
            <person name="Boka B."/>
            <person name="Rigling D."/>
            <person name="Barry K."/>
            <person name="Lee J."/>
            <person name="Mihaltcheva S."/>
            <person name="LaButti K."/>
            <person name="Lipzen A."/>
            <person name="Waldron R."/>
            <person name="Moloney N.M."/>
            <person name="Sperisen C."/>
            <person name="Kredics L."/>
            <person name="Vagvoelgyi C."/>
            <person name="Patrignani A."/>
            <person name="Fitzpatrick D."/>
            <person name="Nagy I."/>
            <person name="Doyle S."/>
            <person name="Anderson J.B."/>
            <person name="Grigoriev I.V."/>
            <person name="Gueldener U."/>
            <person name="Muensterkoetter M."/>
            <person name="Nagy L.G."/>
        </authorList>
    </citation>
    <scope>NUCLEOTIDE SEQUENCE [LARGE SCALE GENOMIC DNA]</scope>
    <source>
        <strain evidence="2">Ar21-2</strain>
    </source>
</reference>
<evidence type="ECO:0000313" key="2">
    <source>
        <dbReference type="Proteomes" id="UP000217790"/>
    </source>
</evidence>
<sequence length="319" mass="35733">MKSGDGQVAEVIAISEAYLRLPDLPPSIWDLTHAEQPQFLERLAEVEAASPSAAGLLARLYPALPVDFSSILIPRPRQQARTSGALPPVQVPDINVRGGVVFRAAEDATRLLQELGYTCAIFGSAACFLYGNNRLPNDVDILISTAEDPEVIKCSLVNKSPLHFYLVRAKTPGATYKVLWYRHCETIGQRTFTRKTKVDIVVAGTMMLPFPSLQSIIIKGTFPVVPLEVLLLHKLQGWYDHLIAPELHKQRKGPVDVEDIRCTLRIAVRSVTGTERLWALVALDFFEEEFRQLTLDRVKLFCSVFADCRDDWYQLGFEV</sequence>